<dbReference type="AlphaFoldDB" id="A0A143PSM8"/>
<dbReference type="FunFam" id="3.30.980.10:FF:000004">
    <property type="entry name" value="Alanine--tRNA ligase, cytoplasmic"/>
    <property type="match status" value="1"/>
</dbReference>
<dbReference type="Proteomes" id="UP000076079">
    <property type="component" value="Chromosome"/>
</dbReference>
<evidence type="ECO:0000313" key="14">
    <source>
        <dbReference type="Proteomes" id="UP000076079"/>
    </source>
</evidence>
<dbReference type="InterPro" id="IPR018163">
    <property type="entry name" value="Thr/Ala-tRNA-synth_IIc_edit"/>
</dbReference>
<dbReference type="Pfam" id="PF02272">
    <property type="entry name" value="DHHA1"/>
    <property type="match status" value="1"/>
</dbReference>
<evidence type="ECO:0000256" key="5">
    <source>
        <dbReference type="ARBA" id="ARBA00022741"/>
    </source>
</evidence>
<evidence type="ECO:0000256" key="7">
    <source>
        <dbReference type="ARBA" id="ARBA00022840"/>
    </source>
</evidence>
<comment type="similarity">
    <text evidence="1 11">Belongs to the class-II aminoacyl-tRNA synthetase family.</text>
</comment>
<dbReference type="FunFam" id="3.10.310.40:FF:000001">
    <property type="entry name" value="Alanine--tRNA ligase"/>
    <property type="match status" value="1"/>
</dbReference>
<sequence length="882" mass="95297">MRSREIRRGFLEFFESAGHRPVASAPLVPGDDPTLLFTNAGMNQFKDVFLGKEKRDYARATTAQKCMRVSGKHNDLDNVGPSPRHHTFFEMLGNFSFGDYFKAEAIPYAWRLLTDVWQLPKDRLYATIFMGEPGVPRDDQAYELWRKFLPADRIGELGAEDNFWQMGDTGPCGRCSEIYFVKDDGSMMEIWNNVFMEFDRQPGGVLVPLPAPSIDTGMGLERVTAVLQGVESNYDTDLFQPLVQDVAAMCGQPYVGTDAASTSMRVIADHMRACTFLIADGVIPSNEWRGYVLRKIMRRAMRHGKKLGITQPFMHELADRVVTEMGDAYPELKANRDSVVSVIRSEEERFDAVLTTGLGRLEQVLERAAASQRKVVPGDEMFRLYDSLGLPLDFIEDLASERQLAVDRAGYEAAMEAQRERARAGSHFEMARTQGFTVSVAGTQAALDALGDRFEGYDITELTEARIVALFDDTRSEVSALDAGSTGFVVLDRTPFYVESGGQVSDTGTLTADGGRADVQAMSRLAAGGPRVHQVTVSQGTLRTGGLVTARVDLPRRAAIRRNHTATHLLHAALRQTLGTHVKQAGSLVAPDRLRFDFVHTGTIAASDLEAIERIVNAQIMRNTKVQTTLRRTDEAMALGAMALFGEKYGDTVRVVDIPGFSLELCGGTHCRATGDIGVFTIVSEGGVAAGVRRVEAVTGEGAVALLQDERRQLQAVSSELHVTPTEAAETAGKLQAEIKRLTRALHEARVKAALGAGGDAASGQQTHDVSGVKVVTRRVDGVDRTALRELADQIKAGLGSGIVVLAADAEGKVSFVVSVSADLTSRVKAGDLVKRLGPIVGGGGGGRPDFAEAGGKKPEQIDALLGATPGAVQDALASSVA</sequence>
<dbReference type="InterPro" id="IPR009000">
    <property type="entry name" value="Transl_B-barrel_sf"/>
</dbReference>
<dbReference type="Gene3D" id="6.10.250.550">
    <property type="match status" value="1"/>
</dbReference>
<dbReference type="HAMAP" id="MF_00036_B">
    <property type="entry name" value="Ala_tRNA_synth_B"/>
    <property type="match status" value="1"/>
</dbReference>
<dbReference type="STRING" id="1855912.LuPra_04405"/>
<dbReference type="Gene3D" id="2.40.30.130">
    <property type="match status" value="1"/>
</dbReference>
<dbReference type="GO" id="GO:0005524">
    <property type="term" value="F:ATP binding"/>
    <property type="evidence" value="ECO:0007669"/>
    <property type="project" value="UniProtKB-UniRule"/>
</dbReference>
<keyword evidence="7 11" id="KW-0067">ATP-binding</keyword>
<dbReference type="InterPro" id="IPR018162">
    <property type="entry name" value="Ala-tRNA-ligase_IIc_anticod-bd"/>
</dbReference>
<dbReference type="GO" id="GO:0045892">
    <property type="term" value="P:negative regulation of DNA-templated transcription"/>
    <property type="evidence" value="ECO:0007669"/>
    <property type="project" value="TreeGrafter"/>
</dbReference>
<dbReference type="Pfam" id="PF01411">
    <property type="entry name" value="tRNA-synt_2c"/>
    <property type="match status" value="1"/>
</dbReference>
<dbReference type="GO" id="GO:0004813">
    <property type="term" value="F:alanine-tRNA ligase activity"/>
    <property type="evidence" value="ECO:0007669"/>
    <property type="project" value="UniProtKB-UniRule"/>
</dbReference>
<dbReference type="CDD" id="cd00673">
    <property type="entry name" value="AlaRS_core"/>
    <property type="match status" value="1"/>
</dbReference>
<comment type="function">
    <text evidence="11">Catalyzes the attachment of alanine to tRNA(Ala) in a two-step reaction: alanine is first activated by ATP to form Ala-AMP and then transferred to the acceptor end of tRNA(Ala). Also edits incorrectly charged Ser-tRNA(Ala) and Gly-tRNA(Ala) via its editing domain.</text>
</comment>
<dbReference type="GO" id="GO:0006419">
    <property type="term" value="P:alanyl-tRNA aminoacylation"/>
    <property type="evidence" value="ECO:0007669"/>
    <property type="project" value="UniProtKB-UniRule"/>
</dbReference>
<dbReference type="PATRIC" id="fig|1813736.3.peg.4646"/>
<dbReference type="SUPFAM" id="SSF101353">
    <property type="entry name" value="Putative anticodon-binding domain of alanyl-tRNA synthetase (AlaRS)"/>
    <property type="match status" value="1"/>
</dbReference>
<dbReference type="SMART" id="SM00863">
    <property type="entry name" value="tRNA_SAD"/>
    <property type="match status" value="1"/>
</dbReference>
<evidence type="ECO:0000259" key="12">
    <source>
        <dbReference type="PROSITE" id="PS50860"/>
    </source>
</evidence>
<dbReference type="SUPFAM" id="SSF55681">
    <property type="entry name" value="Class II aaRS and biotin synthetases"/>
    <property type="match status" value="1"/>
</dbReference>
<evidence type="ECO:0000256" key="2">
    <source>
        <dbReference type="ARBA" id="ARBA00022555"/>
    </source>
</evidence>
<evidence type="ECO:0000256" key="1">
    <source>
        <dbReference type="ARBA" id="ARBA00008226"/>
    </source>
</evidence>
<evidence type="ECO:0000256" key="9">
    <source>
        <dbReference type="ARBA" id="ARBA00022917"/>
    </source>
</evidence>
<feature type="domain" description="Alanyl-transfer RNA synthetases family profile" evidence="12">
    <location>
        <begin position="1"/>
        <end position="709"/>
    </location>
</feature>
<dbReference type="Gene3D" id="3.30.54.20">
    <property type="match status" value="1"/>
</dbReference>
<evidence type="ECO:0000256" key="11">
    <source>
        <dbReference type="HAMAP-Rule" id="MF_00036"/>
    </source>
</evidence>
<dbReference type="KEGG" id="abac:LuPra_04405"/>
<dbReference type="InterPro" id="IPR045864">
    <property type="entry name" value="aa-tRNA-synth_II/BPL/LPL"/>
</dbReference>
<dbReference type="SUPFAM" id="SSF50447">
    <property type="entry name" value="Translation proteins"/>
    <property type="match status" value="1"/>
</dbReference>
<gene>
    <name evidence="13" type="primary">alaS_2</name>
    <name evidence="11" type="synonym">alaS</name>
    <name evidence="13" type="ORF">LuPra_04405</name>
</gene>
<name>A0A143PSM8_LUTPR</name>
<evidence type="ECO:0000256" key="6">
    <source>
        <dbReference type="ARBA" id="ARBA00022833"/>
    </source>
</evidence>
<feature type="binding site" evidence="11">
    <location>
        <position position="670"/>
    </location>
    <ligand>
        <name>Zn(2+)</name>
        <dbReference type="ChEBI" id="CHEBI:29105"/>
    </ligand>
</feature>
<keyword evidence="4 11" id="KW-0479">Metal-binding</keyword>
<evidence type="ECO:0000256" key="10">
    <source>
        <dbReference type="ARBA" id="ARBA00023146"/>
    </source>
</evidence>
<evidence type="ECO:0000256" key="8">
    <source>
        <dbReference type="ARBA" id="ARBA00022884"/>
    </source>
</evidence>
<dbReference type="InterPro" id="IPR018164">
    <property type="entry name" value="Ala-tRNA-synth_IIc_N"/>
</dbReference>
<reference evidence="13 14" key="1">
    <citation type="journal article" date="2016" name="Genome Announc.">
        <title>First Complete Genome Sequence of a Subdivision 6 Acidobacterium Strain.</title>
        <authorList>
            <person name="Huang S."/>
            <person name="Vieira S."/>
            <person name="Bunk B."/>
            <person name="Riedel T."/>
            <person name="Sproer C."/>
            <person name="Overmann J."/>
        </authorList>
    </citation>
    <scope>NUCLEOTIDE SEQUENCE [LARGE SCALE GENOMIC DNA]</scope>
    <source>
        <strain evidence="14">DSM 100886 HEG_-6_39</strain>
    </source>
</reference>
<keyword evidence="14" id="KW-1185">Reference proteome</keyword>
<accession>A0A143PSM8</accession>
<dbReference type="GO" id="GO:0008270">
    <property type="term" value="F:zinc ion binding"/>
    <property type="evidence" value="ECO:0007669"/>
    <property type="project" value="UniProtKB-UniRule"/>
</dbReference>
<dbReference type="Pfam" id="PF07973">
    <property type="entry name" value="tRNA_SAD"/>
    <property type="match status" value="1"/>
</dbReference>
<dbReference type="NCBIfam" id="TIGR00344">
    <property type="entry name" value="alaS"/>
    <property type="match status" value="1"/>
</dbReference>
<dbReference type="Gene3D" id="3.10.310.40">
    <property type="match status" value="1"/>
</dbReference>
<comment type="subcellular location">
    <subcellularLocation>
        <location evidence="11">Cytoplasm</location>
    </subcellularLocation>
</comment>
<organism evidence="13 14">
    <name type="scientific">Luteitalea pratensis</name>
    <dbReference type="NCBI Taxonomy" id="1855912"/>
    <lineage>
        <taxon>Bacteria</taxon>
        <taxon>Pseudomonadati</taxon>
        <taxon>Acidobacteriota</taxon>
        <taxon>Vicinamibacteria</taxon>
        <taxon>Vicinamibacterales</taxon>
        <taxon>Vicinamibacteraceae</taxon>
        <taxon>Luteitalea</taxon>
    </lineage>
</organism>
<dbReference type="OrthoDB" id="9803884at2"/>
<keyword evidence="9 11" id="KW-0648">Protein biosynthesis</keyword>
<feature type="binding site" evidence="11">
    <location>
        <position position="564"/>
    </location>
    <ligand>
        <name>Zn(2+)</name>
        <dbReference type="ChEBI" id="CHEBI:29105"/>
    </ligand>
</feature>
<dbReference type="GO" id="GO:0000049">
    <property type="term" value="F:tRNA binding"/>
    <property type="evidence" value="ECO:0007669"/>
    <property type="project" value="UniProtKB-KW"/>
</dbReference>
<feature type="binding site" evidence="11">
    <location>
        <position position="666"/>
    </location>
    <ligand>
        <name>Zn(2+)</name>
        <dbReference type="ChEBI" id="CHEBI:29105"/>
    </ligand>
</feature>
<comment type="catalytic activity">
    <reaction evidence="11">
        <text>tRNA(Ala) + L-alanine + ATP = L-alanyl-tRNA(Ala) + AMP + diphosphate</text>
        <dbReference type="Rhea" id="RHEA:12540"/>
        <dbReference type="Rhea" id="RHEA-COMP:9657"/>
        <dbReference type="Rhea" id="RHEA-COMP:9923"/>
        <dbReference type="ChEBI" id="CHEBI:30616"/>
        <dbReference type="ChEBI" id="CHEBI:33019"/>
        <dbReference type="ChEBI" id="CHEBI:57972"/>
        <dbReference type="ChEBI" id="CHEBI:78442"/>
        <dbReference type="ChEBI" id="CHEBI:78497"/>
        <dbReference type="ChEBI" id="CHEBI:456215"/>
        <dbReference type="EC" id="6.1.1.7"/>
    </reaction>
</comment>
<dbReference type="InterPro" id="IPR012947">
    <property type="entry name" value="tRNA_SAD"/>
</dbReference>
<dbReference type="SUPFAM" id="SSF55186">
    <property type="entry name" value="ThrRS/AlaRS common domain"/>
    <property type="match status" value="1"/>
</dbReference>
<keyword evidence="5 11" id="KW-0547">Nucleotide-binding</keyword>
<evidence type="ECO:0000256" key="4">
    <source>
        <dbReference type="ARBA" id="ARBA00022723"/>
    </source>
</evidence>
<feature type="binding site" evidence="11">
    <location>
        <position position="568"/>
    </location>
    <ligand>
        <name>Zn(2+)</name>
        <dbReference type="ChEBI" id="CHEBI:29105"/>
    </ligand>
</feature>
<keyword evidence="6 11" id="KW-0862">Zinc</keyword>
<keyword evidence="10 11" id="KW-0030">Aminoacyl-tRNA synthetase</keyword>
<dbReference type="FunFam" id="3.30.54.20:FF:000001">
    <property type="entry name" value="Alanine--tRNA ligase"/>
    <property type="match status" value="1"/>
</dbReference>
<comment type="domain">
    <text evidence="11">Consists of three domains; the N-terminal catalytic domain, the editing domain and the C-terminal C-Ala domain. The editing domain removes incorrectly charged amino acids, while the C-Ala domain, along with tRNA(Ala), serves as a bridge to cooperatively bring together the editing and aminoacylation centers thus stimulating deacylation of misacylated tRNAs.</text>
</comment>
<dbReference type="Gene3D" id="3.30.930.10">
    <property type="entry name" value="Bira Bifunctional Protein, Domain 2"/>
    <property type="match status" value="1"/>
</dbReference>
<dbReference type="InterPro" id="IPR050058">
    <property type="entry name" value="Ala-tRNA_ligase"/>
</dbReference>
<keyword evidence="2 11" id="KW-0820">tRNA-binding</keyword>
<proteinExistence type="inferred from homology"/>
<keyword evidence="11" id="KW-0963">Cytoplasm</keyword>
<dbReference type="PANTHER" id="PTHR11777:SF9">
    <property type="entry name" value="ALANINE--TRNA LIGASE, CYTOPLASMIC"/>
    <property type="match status" value="1"/>
</dbReference>
<dbReference type="InterPro" id="IPR023033">
    <property type="entry name" value="Ala_tRNA_ligase_euk/bac"/>
</dbReference>
<dbReference type="InterPro" id="IPR003156">
    <property type="entry name" value="DHHA1_dom"/>
</dbReference>
<dbReference type="PRINTS" id="PR00980">
    <property type="entry name" value="TRNASYNTHALA"/>
</dbReference>
<dbReference type="EC" id="6.1.1.7" evidence="11"/>
<dbReference type="GO" id="GO:0002161">
    <property type="term" value="F:aminoacyl-tRNA deacylase activity"/>
    <property type="evidence" value="ECO:0007669"/>
    <property type="project" value="TreeGrafter"/>
</dbReference>
<dbReference type="Gene3D" id="3.30.980.10">
    <property type="entry name" value="Threonyl-trna Synthetase, Chain A, domain 2"/>
    <property type="match status" value="1"/>
</dbReference>
<dbReference type="GO" id="GO:0005829">
    <property type="term" value="C:cytosol"/>
    <property type="evidence" value="ECO:0007669"/>
    <property type="project" value="TreeGrafter"/>
</dbReference>
<protein>
    <recommendedName>
        <fullName evidence="11">Alanine--tRNA ligase</fullName>
        <ecNumber evidence="11">6.1.1.7</ecNumber>
    </recommendedName>
    <alternativeName>
        <fullName evidence="11">Alanyl-tRNA synthetase</fullName>
        <shortName evidence="11">AlaRS</shortName>
    </alternativeName>
</protein>
<dbReference type="EMBL" id="CP015136">
    <property type="protein sequence ID" value="AMY11158.1"/>
    <property type="molecule type" value="Genomic_DNA"/>
</dbReference>
<dbReference type="PROSITE" id="PS50860">
    <property type="entry name" value="AA_TRNA_LIGASE_II_ALA"/>
    <property type="match status" value="1"/>
</dbReference>
<dbReference type="RefSeq" id="WP_110172730.1">
    <property type="nucleotide sequence ID" value="NZ_CP015136.1"/>
</dbReference>
<keyword evidence="3 11" id="KW-0436">Ligase</keyword>
<evidence type="ECO:0000256" key="3">
    <source>
        <dbReference type="ARBA" id="ARBA00022598"/>
    </source>
</evidence>
<keyword evidence="8 11" id="KW-0694">RNA-binding</keyword>
<dbReference type="InterPro" id="IPR018165">
    <property type="entry name" value="Ala-tRNA-synth_IIc_core"/>
</dbReference>
<reference evidence="14" key="2">
    <citation type="submission" date="2016-04" db="EMBL/GenBank/DDBJ databases">
        <title>First Complete Genome Sequence of a Subdivision 6 Acidobacterium.</title>
        <authorList>
            <person name="Huang S."/>
            <person name="Vieira S."/>
            <person name="Bunk B."/>
            <person name="Riedel T."/>
            <person name="Sproeer C."/>
            <person name="Overmann J."/>
        </authorList>
    </citation>
    <scope>NUCLEOTIDE SEQUENCE [LARGE SCALE GENOMIC DNA]</scope>
    <source>
        <strain evidence="14">DSM 100886 HEG_-6_39</strain>
    </source>
</reference>
<evidence type="ECO:0000313" key="13">
    <source>
        <dbReference type="EMBL" id="AMY11158.1"/>
    </source>
</evidence>
<comment type="cofactor">
    <cofactor evidence="11">
        <name>Zn(2+)</name>
        <dbReference type="ChEBI" id="CHEBI:29105"/>
    </cofactor>
    <text evidence="11">Binds 1 zinc ion per subunit.</text>
</comment>
<dbReference type="InterPro" id="IPR002318">
    <property type="entry name" value="Ala-tRNA-lgiase_IIc"/>
</dbReference>
<dbReference type="PANTHER" id="PTHR11777">
    <property type="entry name" value="ALANYL-TRNA SYNTHETASE"/>
    <property type="match status" value="1"/>
</dbReference>
<dbReference type="FunFam" id="3.30.930.10:FF:000004">
    <property type="entry name" value="Alanine--tRNA ligase"/>
    <property type="match status" value="1"/>
</dbReference>